<sequence length="79" mass="8671">MTNIYLPDHVHAQIVQRLAALLPEPFASRLDSRDVAAFLAEHAGIVPASIARFEARDHFEEANPLPAGGERWAAMVPAR</sequence>
<evidence type="ECO:0000313" key="1">
    <source>
        <dbReference type="EMBL" id="QRG08799.1"/>
    </source>
</evidence>
<gene>
    <name evidence="1" type="ORF">EZH22_11260</name>
</gene>
<dbReference type="EMBL" id="CP063362">
    <property type="protein sequence ID" value="QRG08799.1"/>
    <property type="molecule type" value="Genomic_DNA"/>
</dbReference>
<name>A0A974SL12_9HYPH</name>
<dbReference type="KEGG" id="xdi:EZH22_11260"/>
<dbReference type="Proteomes" id="UP000596427">
    <property type="component" value="Chromosome"/>
</dbReference>
<proteinExistence type="predicted"/>
<keyword evidence="2" id="KW-1185">Reference proteome</keyword>
<protein>
    <submittedName>
        <fullName evidence="1">Uncharacterized protein</fullName>
    </submittedName>
</protein>
<dbReference type="RefSeq" id="WP_203195713.1">
    <property type="nucleotide sequence ID" value="NZ_CP063362.1"/>
</dbReference>
<organism evidence="1 2">
    <name type="scientific">Xanthobacter dioxanivorans</name>
    <dbReference type="NCBI Taxonomy" id="2528964"/>
    <lineage>
        <taxon>Bacteria</taxon>
        <taxon>Pseudomonadati</taxon>
        <taxon>Pseudomonadota</taxon>
        <taxon>Alphaproteobacteria</taxon>
        <taxon>Hyphomicrobiales</taxon>
        <taxon>Xanthobacteraceae</taxon>
        <taxon>Xanthobacter</taxon>
    </lineage>
</organism>
<reference evidence="1 2" key="1">
    <citation type="submission" date="2020-10" db="EMBL/GenBank/DDBJ databases">
        <title>Degradation of 1,4-Dioxane by Xanthobacter sp. YN2, via a Novel Group-2 Soluble Di-Iron Monooxygenase.</title>
        <authorList>
            <person name="Ma F."/>
            <person name="Wang Y."/>
            <person name="Yang J."/>
            <person name="Guo H."/>
            <person name="Su D."/>
            <person name="Yu L."/>
        </authorList>
    </citation>
    <scope>NUCLEOTIDE SEQUENCE [LARGE SCALE GENOMIC DNA]</scope>
    <source>
        <strain evidence="1 2">YN2</strain>
    </source>
</reference>
<evidence type="ECO:0000313" key="2">
    <source>
        <dbReference type="Proteomes" id="UP000596427"/>
    </source>
</evidence>
<dbReference type="AlphaFoldDB" id="A0A974SL12"/>
<accession>A0A974SL12</accession>